<dbReference type="RefSeq" id="WP_151167609.1">
    <property type="nucleotide sequence ID" value="NZ_WACR01000005.1"/>
</dbReference>
<keyword evidence="1" id="KW-0472">Membrane</keyword>
<feature type="transmembrane region" description="Helical" evidence="1">
    <location>
        <begin position="29"/>
        <end position="48"/>
    </location>
</feature>
<name>A0A6N6M8V0_9FLAO</name>
<organism evidence="2 3">
    <name type="scientific">Salibacter halophilus</name>
    <dbReference type="NCBI Taxonomy" id="1803916"/>
    <lineage>
        <taxon>Bacteria</taxon>
        <taxon>Pseudomonadati</taxon>
        <taxon>Bacteroidota</taxon>
        <taxon>Flavobacteriia</taxon>
        <taxon>Flavobacteriales</taxon>
        <taxon>Salibacteraceae</taxon>
        <taxon>Salibacter</taxon>
    </lineage>
</organism>
<dbReference type="AlphaFoldDB" id="A0A6N6M8V0"/>
<evidence type="ECO:0000313" key="2">
    <source>
        <dbReference type="EMBL" id="KAB1064438.1"/>
    </source>
</evidence>
<feature type="transmembrane region" description="Helical" evidence="1">
    <location>
        <begin position="60"/>
        <end position="80"/>
    </location>
</feature>
<keyword evidence="1" id="KW-0812">Transmembrane</keyword>
<evidence type="ECO:0000313" key="3">
    <source>
        <dbReference type="Proteomes" id="UP000435357"/>
    </source>
</evidence>
<reference evidence="2 3" key="1">
    <citation type="submission" date="2019-09" db="EMBL/GenBank/DDBJ databases">
        <title>Genomes of Cryomorphaceae.</title>
        <authorList>
            <person name="Bowman J.P."/>
        </authorList>
    </citation>
    <scope>NUCLEOTIDE SEQUENCE [LARGE SCALE GENOMIC DNA]</scope>
    <source>
        <strain evidence="2 3">KCTC 52047</strain>
    </source>
</reference>
<protein>
    <recommendedName>
        <fullName evidence="4">MFS transporter</fullName>
    </recommendedName>
</protein>
<keyword evidence="3" id="KW-1185">Reference proteome</keyword>
<dbReference type="Proteomes" id="UP000435357">
    <property type="component" value="Unassembled WGS sequence"/>
</dbReference>
<keyword evidence="1" id="KW-1133">Transmembrane helix</keyword>
<accession>A0A6N6M8V0</accession>
<dbReference type="InterPro" id="IPR036259">
    <property type="entry name" value="MFS_trans_sf"/>
</dbReference>
<evidence type="ECO:0000256" key="1">
    <source>
        <dbReference type="SAM" id="Phobius"/>
    </source>
</evidence>
<dbReference type="SUPFAM" id="SSF103473">
    <property type="entry name" value="MFS general substrate transporter"/>
    <property type="match status" value="1"/>
</dbReference>
<comment type="caution">
    <text evidence="2">The sequence shown here is derived from an EMBL/GenBank/DDBJ whole genome shotgun (WGS) entry which is preliminary data.</text>
</comment>
<feature type="transmembrane region" description="Helical" evidence="1">
    <location>
        <begin position="92"/>
        <end position="109"/>
    </location>
</feature>
<gene>
    <name evidence="2" type="ORF">F3059_06990</name>
</gene>
<dbReference type="EMBL" id="WACR01000005">
    <property type="protein sequence ID" value="KAB1064438.1"/>
    <property type="molecule type" value="Genomic_DNA"/>
</dbReference>
<evidence type="ECO:0008006" key="4">
    <source>
        <dbReference type="Google" id="ProtNLM"/>
    </source>
</evidence>
<sequence length="121" mass="13008">MITGVSLFLFSCGIMLVTPSTPHGAQYLLFLLAITMLSISEAFFSPVVKSLVVKYSNPKYLATILGLIVTPSYFLIKIAYGFDLAETPGKSEFIALTIGAIILAPVIIFQKLNSKTLGEGS</sequence>
<proteinExistence type="predicted"/>